<keyword evidence="5" id="KW-0175">Coiled coil</keyword>
<comment type="similarity">
    <text evidence="4">Belongs to the TRAFAC class dynamin-like GTPase superfamily. GB1/RHD3 GTPase family.</text>
</comment>
<keyword evidence="3" id="KW-0342">GTP-binding</keyword>
<dbReference type="PROSITE" id="PS50330">
    <property type="entry name" value="UIM"/>
    <property type="match status" value="1"/>
</dbReference>
<keyword evidence="1" id="KW-0547">Nucleotide-binding</keyword>
<gene>
    <name evidence="8" type="ORF">OS493_004451</name>
</gene>
<dbReference type="InterPro" id="IPR030386">
    <property type="entry name" value="G_GB1_RHD3_dom"/>
</dbReference>
<dbReference type="GO" id="GO:0003924">
    <property type="term" value="F:GTPase activity"/>
    <property type="evidence" value="ECO:0007669"/>
    <property type="project" value="InterPro"/>
</dbReference>
<reference evidence="8" key="1">
    <citation type="submission" date="2023-01" db="EMBL/GenBank/DDBJ databases">
        <title>Genome assembly of the deep-sea coral Lophelia pertusa.</title>
        <authorList>
            <person name="Herrera S."/>
            <person name="Cordes E."/>
        </authorList>
    </citation>
    <scope>NUCLEOTIDE SEQUENCE</scope>
    <source>
        <strain evidence="8">USNM1676648</strain>
        <tissue evidence="8">Polyp</tissue>
    </source>
</reference>
<dbReference type="SUPFAM" id="SSF52540">
    <property type="entry name" value="P-loop containing nucleoside triphosphate hydrolases"/>
    <property type="match status" value="1"/>
</dbReference>
<dbReference type="Gene3D" id="1.20.1000.10">
    <property type="entry name" value="Guanylate-binding protein, C-terminal domain"/>
    <property type="match status" value="1"/>
</dbReference>
<feature type="region of interest" description="Disordered" evidence="6">
    <location>
        <begin position="57"/>
        <end position="76"/>
    </location>
</feature>
<evidence type="ECO:0000256" key="2">
    <source>
        <dbReference type="ARBA" id="ARBA00022801"/>
    </source>
</evidence>
<dbReference type="InterPro" id="IPR015894">
    <property type="entry name" value="Guanylate-bd_N"/>
</dbReference>
<evidence type="ECO:0000259" key="7">
    <source>
        <dbReference type="PROSITE" id="PS51715"/>
    </source>
</evidence>
<dbReference type="SUPFAM" id="SSF48340">
    <property type="entry name" value="Interferon-induced guanylate-binding protein 1 (GBP1), C-terminal domain"/>
    <property type="match status" value="1"/>
</dbReference>
<dbReference type="Proteomes" id="UP001163046">
    <property type="component" value="Unassembled WGS sequence"/>
</dbReference>
<dbReference type="PROSITE" id="PS51715">
    <property type="entry name" value="G_GB1_RHD3"/>
    <property type="match status" value="1"/>
</dbReference>
<dbReference type="OrthoDB" id="5973237at2759"/>
<feature type="coiled-coil region" evidence="5">
    <location>
        <begin position="607"/>
        <end position="812"/>
    </location>
</feature>
<dbReference type="EMBL" id="MU826351">
    <property type="protein sequence ID" value="KAJ7380868.1"/>
    <property type="molecule type" value="Genomic_DNA"/>
</dbReference>
<feature type="region of interest" description="Disordered" evidence="6">
    <location>
        <begin position="22"/>
        <end position="42"/>
    </location>
</feature>
<dbReference type="InterPro" id="IPR003191">
    <property type="entry name" value="Guanylate-bd/ATL_C"/>
</dbReference>
<dbReference type="InterPro" id="IPR027417">
    <property type="entry name" value="P-loop_NTPase"/>
</dbReference>
<dbReference type="AlphaFoldDB" id="A0A9W9ZFN0"/>
<evidence type="ECO:0000256" key="5">
    <source>
        <dbReference type="SAM" id="Coils"/>
    </source>
</evidence>
<dbReference type="Pfam" id="PF02841">
    <property type="entry name" value="GBP_C"/>
    <property type="match status" value="1"/>
</dbReference>
<organism evidence="8 9">
    <name type="scientific">Desmophyllum pertusum</name>
    <dbReference type="NCBI Taxonomy" id="174260"/>
    <lineage>
        <taxon>Eukaryota</taxon>
        <taxon>Metazoa</taxon>
        <taxon>Cnidaria</taxon>
        <taxon>Anthozoa</taxon>
        <taxon>Hexacorallia</taxon>
        <taxon>Scleractinia</taxon>
        <taxon>Caryophylliina</taxon>
        <taxon>Caryophylliidae</taxon>
        <taxon>Desmophyllum</taxon>
    </lineage>
</organism>
<dbReference type="GO" id="GO:0005525">
    <property type="term" value="F:GTP binding"/>
    <property type="evidence" value="ECO:0007669"/>
    <property type="project" value="UniProtKB-KW"/>
</dbReference>
<feature type="domain" description="GB1/RHD3-type G" evidence="7">
    <location>
        <begin position="140"/>
        <end position="388"/>
    </location>
</feature>
<comment type="caution">
    <text evidence="8">The sequence shown here is derived from an EMBL/GenBank/DDBJ whole genome shotgun (WGS) entry which is preliminary data.</text>
</comment>
<proteinExistence type="inferred from homology"/>
<accession>A0A9W9ZFN0</accession>
<dbReference type="Gene3D" id="3.40.50.300">
    <property type="entry name" value="P-loop containing nucleotide triphosphate hydrolases"/>
    <property type="match status" value="1"/>
</dbReference>
<evidence type="ECO:0000256" key="3">
    <source>
        <dbReference type="ARBA" id="ARBA00023134"/>
    </source>
</evidence>
<keyword evidence="9" id="KW-1185">Reference proteome</keyword>
<protein>
    <recommendedName>
        <fullName evidence="7">GB1/RHD3-type G domain-containing protein</fullName>
    </recommendedName>
</protein>
<evidence type="ECO:0000313" key="9">
    <source>
        <dbReference type="Proteomes" id="UP001163046"/>
    </source>
</evidence>
<dbReference type="Pfam" id="PF02263">
    <property type="entry name" value="GBP"/>
    <property type="match status" value="1"/>
</dbReference>
<keyword evidence="2" id="KW-0378">Hydrolase</keyword>
<evidence type="ECO:0000256" key="6">
    <source>
        <dbReference type="SAM" id="MobiDB-lite"/>
    </source>
</evidence>
<dbReference type="PANTHER" id="PTHR10751">
    <property type="entry name" value="GUANYLATE BINDING PROTEIN"/>
    <property type="match status" value="1"/>
</dbReference>
<name>A0A9W9ZFN0_9CNID</name>
<evidence type="ECO:0000256" key="4">
    <source>
        <dbReference type="PROSITE-ProRule" id="PRU01052"/>
    </source>
</evidence>
<evidence type="ECO:0000256" key="1">
    <source>
        <dbReference type="ARBA" id="ARBA00022741"/>
    </source>
</evidence>
<dbReference type="InterPro" id="IPR003903">
    <property type="entry name" value="UIM_dom"/>
</dbReference>
<sequence>MDWRQRFQMEDEEEALARALELSRLEQENGQKASGDQPLLSRQPAHEDLKQNFRMQRAQRHEQQPTYEANRTGDGLNGQAIHSAFRGSMASQTRGQMATPLCLPNNCKWDSRSGQYITTGEKRCSLYVVEEALENLRKIKGPVCVVSIAGPYRKGKSYVLSEAFRQPQVFPLGHHMEPETMGIWSWIVPGKFKGSRGQEFTVVLLDSEGIDAATGEGLDDNQIFTLTVLLASVLIYNSQGVPTRRDIEGLDFIVKLTQRIEMRSTTGHKTRKVHHNSEYFHKTFPYFIWLLRDVTQAIPRDCDNIKEYFLKKVFKVQDSSAVAQESEKVAESILSFFPGFEAFTLPSPTVDPEMLKSINDNKGHINPLFFSGLEHFKRLLRDILVPKNSFNDGELVTGEGLAALVQLYVQAINTPGVIPNVQSAWDTFVETKCSDAMRDALDAYEVAMTSQLKDKLPCDNDQLRGSHGIALENSEGYFMAETAGISTNTIEMYLKKLKEFLSQKLHSWQVKNAKLTREFCNDLLIQLKQTHLDPVLQQLQSRKEGAKLSFEDIIGGYNRIKDDYNKSAIGAKDVIAAVFFEFHPALMKEQEQYLGLLGQLKDYDEMLTQELAAKAYQEQERQKLEERQEQLRQENGAVKREMKMLGEKQSEERKKFREQMDSELQAQREQMNNMMEANMDQAQQEREQFTQENQELKNQFLAMQKSNEDNIKMIEKLSELVAKQEEEKRIINQQMEKAQADRDKQELLDRMEAKHREEKEKLRRKMEVKMEARRTALTAEYQKAADSRMEKMEDMQEQIQNVEQQLEEVKKPGFIKRACTKIKEFGVAVVDKVKDNCSVM</sequence>
<evidence type="ECO:0000313" key="8">
    <source>
        <dbReference type="EMBL" id="KAJ7380868.1"/>
    </source>
</evidence>
<dbReference type="InterPro" id="IPR036543">
    <property type="entry name" value="Guanylate-bd_C_sf"/>
</dbReference>